<evidence type="ECO:0000313" key="2">
    <source>
        <dbReference type="Proteomes" id="UP001224661"/>
    </source>
</evidence>
<dbReference type="RefSeq" id="WP_282514695.1">
    <property type="nucleotide sequence ID" value="NZ_JASCIR010000015.1"/>
</dbReference>
<reference evidence="1 2" key="1">
    <citation type="submission" date="2023-05" db="EMBL/GenBank/DDBJ databases">
        <title>Draft genome sequence of Streptomyces sp. B-S-A8 isolated from a cave soil in Thailand.</title>
        <authorList>
            <person name="Chamroensaksri N."/>
            <person name="Muangham S."/>
        </authorList>
    </citation>
    <scope>NUCLEOTIDE SEQUENCE [LARGE SCALE GENOMIC DNA]</scope>
    <source>
        <strain evidence="1 2">B-S-A8</strain>
    </source>
</reference>
<organism evidence="1 2">
    <name type="scientific">Streptomyces solicavernae</name>
    <dbReference type="NCBI Taxonomy" id="3043614"/>
    <lineage>
        <taxon>Bacteria</taxon>
        <taxon>Bacillati</taxon>
        <taxon>Actinomycetota</taxon>
        <taxon>Actinomycetes</taxon>
        <taxon>Kitasatosporales</taxon>
        <taxon>Streptomycetaceae</taxon>
        <taxon>Streptomyces</taxon>
    </lineage>
</organism>
<dbReference type="EMBL" id="JASCIR010000015">
    <property type="protein sequence ID" value="MDI3388241.1"/>
    <property type="molecule type" value="Genomic_DNA"/>
</dbReference>
<keyword evidence="2" id="KW-1185">Reference proteome</keyword>
<dbReference type="Proteomes" id="UP001224661">
    <property type="component" value="Unassembled WGS sequence"/>
</dbReference>
<name>A0ABT6RX55_9ACTN</name>
<proteinExistence type="predicted"/>
<protein>
    <submittedName>
        <fullName evidence="1">Uncharacterized protein</fullName>
    </submittedName>
</protein>
<comment type="caution">
    <text evidence="1">The sequence shown here is derived from an EMBL/GenBank/DDBJ whole genome shotgun (WGS) entry which is preliminary data.</text>
</comment>
<accession>A0ABT6RX55</accession>
<gene>
    <name evidence="1" type="ORF">QIS99_18815</name>
</gene>
<sequence>MSRGWLPRNVEKVENVEDVEDMEDELDPVRLAIADLVREKRL</sequence>
<evidence type="ECO:0000313" key="1">
    <source>
        <dbReference type="EMBL" id="MDI3388241.1"/>
    </source>
</evidence>